<dbReference type="EMBL" id="JAEQNC010000002">
    <property type="protein sequence ID" value="MBL0371423.1"/>
    <property type="molecule type" value="Genomic_DNA"/>
</dbReference>
<dbReference type="AlphaFoldDB" id="A0A937CNP2"/>
<dbReference type="Proteomes" id="UP000633219">
    <property type="component" value="Unassembled WGS sequence"/>
</dbReference>
<dbReference type="RefSeq" id="WP_201654109.1">
    <property type="nucleotide sequence ID" value="NZ_JAEQNC010000002.1"/>
</dbReference>
<accession>A0A937CNP2</accession>
<protein>
    <submittedName>
        <fullName evidence="2">DUF2259 domain-containing protein</fullName>
    </submittedName>
</protein>
<reference evidence="2" key="1">
    <citation type="submission" date="2021-01" db="EMBL/GenBank/DDBJ databases">
        <title>Rhizobium sp. strain KVB221 16S ribosomal RNA gene Genome sequencing and assembly.</title>
        <authorList>
            <person name="Kang M."/>
        </authorList>
    </citation>
    <scope>NUCLEOTIDE SEQUENCE</scope>
    <source>
        <strain evidence="2">KVB221</strain>
    </source>
</reference>
<evidence type="ECO:0000313" key="3">
    <source>
        <dbReference type="Proteomes" id="UP000633219"/>
    </source>
</evidence>
<proteinExistence type="predicted"/>
<organism evidence="2 3">
    <name type="scientific">Rhizobium setariae</name>
    <dbReference type="NCBI Taxonomy" id="2801340"/>
    <lineage>
        <taxon>Bacteria</taxon>
        <taxon>Pseudomonadati</taxon>
        <taxon>Pseudomonadota</taxon>
        <taxon>Alphaproteobacteria</taxon>
        <taxon>Hyphomicrobiales</taxon>
        <taxon>Rhizobiaceae</taxon>
        <taxon>Rhizobium/Agrobacterium group</taxon>
        <taxon>Rhizobium</taxon>
    </lineage>
</organism>
<gene>
    <name evidence="2" type="ORF">JJB09_05225</name>
</gene>
<dbReference type="InterPro" id="IPR018725">
    <property type="entry name" value="DUF2259_secreted"/>
</dbReference>
<keyword evidence="3" id="KW-1185">Reference proteome</keyword>
<evidence type="ECO:0000256" key="1">
    <source>
        <dbReference type="SAM" id="SignalP"/>
    </source>
</evidence>
<comment type="caution">
    <text evidence="2">The sequence shown here is derived from an EMBL/GenBank/DDBJ whole genome shotgun (WGS) entry which is preliminary data.</text>
</comment>
<dbReference type="Pfam" id="PF10016">
    <property type="entry name" value="DUF2259"/>
    <property type="match status" value="1"/>
</dbReference>
<feature type="signal peptide" evidence="1">
    <location>
        <begin position="1"/>
        <end position="31"/>
    </location>
</feature>
<keyword evidence="1" id="KW-0732">Signal</keyword>
<name>A0A937CNP2_9HYPH</name>
<feature type="chain" id="PRO_5037527893" evidence="1">
    <location>
        <begin position="32"/>
        <end position="248"/>
    </location>
</feature>
<sequence>MNFFTLSRLRIRAVALVLLVGASLAGTSAHAGDSAQLDVIGFSADGRIFAFEEFGVQDGSGFAYSNIYFLDTQEDKFLPGTPFKVLAAEEMTLGKIRKAARGKALPLIDKYDLENNPGLTVAYNPVSEAESNPHRLKFYRYPVSPPFGPAFTVELKPKLFPAPKTCLNMEGAFSGFSLSFTEPSKHLIYEDQQVPSSRYCPNGYRLGAVIASDVNSAPAMVMIQVSNFGFEGNDERWIAVPVRLTEQP</sequence>
<evidence type="ECO:0000313" key="2">
    <source>
        <dbReference type="EMBL" id="MBL0371423.1"/>
    </source>
</evidence>